<protein>
    <recommendedName>
        <fullName evidence="12">L-dopachrome isomerase</fullName>
        <ecNumber evidence="9">5.3.2.1</ecNumber>
        <ecNumber evidence="8">5.3.3.12</ecNumber>
    </recommendedName>
    <alternativeName>
        <fullName evidence="10">L-dopachrome tautomerase</fullName>
    </alternativeName>
    <alternativeName>
        <fullName evidence="11">Phenylpyruvate tautomerase</fullName>
    </alternativeName>
</protein>
<keyword evidence="14" id="KW-1185">Reference proteome</keyword>
<comment type="catalytic activity">
    <reaction evidence="6">
        <text>3-phenylpyruvate = enol-phenylpyruvate</text>
        <dbReference type="Rhea" id="RHEA:17097"/>
        <dbReference type="ChEBI" id="CHEBI:16815"/>
        <dbReference type="ChEBI" id="CHEBI:18005"/>
        <dbReference type="EC" id="5.3.2.1"/>
    </reaction>
</comment>
<dbReference type="PANTHER" id="PTHR11954:SF6">
    <property type="entry name" value="MACROPHAGE MIGRATION INHIBITORY FACTOR"/>
    <property type="match status" value="1"/>
</dbReference>
<evidence type="ECO:0000256" key="11">
    <source>
        <dbReference type="ARBA" id="ARBA00041912"/>
    </source>
</evidence>
<keyword evidence="4" id="KW-0964">Secreted</keyword>
<dbReference type="SUPFAM" id="SSF55331">
    <property type="entry name" value="Tautomerase/MIF"/>
    <property type="match status" value="1"/>
</dbReference>
<gene>
    <name evidence="13" type="ORF">WJX75_000821</name>
</gene>
<evidence type="ECO:0000256" key="7">
    <source>
        <dbReference type="ARBA" id="ARBA00036823"/>
    </source>
</evidence>
<evidence type="ECO:0000313" key="14">
    <source>
        <dbReference type="Proteomes" id="UP001491310"/>
    </source>
</evidence>
<accession>A0ABR2YEK0</accession>
<dbReference type="Pfam" id="PF01187">
    <property type="entry name" value="MIF"/>
    <property type="match status" value="1"/>
</dbReference>
<dbReference type="EMBL" id="JALJOT010000013">
    <property type="protein sequence ID" value="KAK9903932.1"/>
    <property type="molecule type" value="Genomic_DNA"/>
</dbReference>
<organism evidence="13 14">
    <name type="scientific">Coccomyxa subellipsoidea</name>
    <dbReference type="NCBI Taxonomy" id="248742"/>
    <lineage>
        <taxon>Eukaryota</taxon>
        <taxon>Viridiplantae</taxon>
        <taxon>Chlorophyta</taxon>
        <taxon>core chlorophytes</taxon>
        <taxon>Trebouxiophyceae</taxon>
        <taxon>Trebouxiophyceae incertae sedis</taxon>
        <taxon>Coccomyxaceae</taxon>
        <taxon>Coccomyxa</taxon>
    </lineage>
</organism>
<name>A0ABR2YEK0_9CHLO</name>
<dbReference type="Proteomes" id="UP001491310">
    <property type="component" value="Unassembled WGS sequence"/>
</dbReference>
<comment type="similarity">
    <text evidence="2">Belongs to the MIF family.</text>
</comment>
<evidence type="ECO:0000256" key="10">
    <source>
        <dbReference type="ARBA" id="ARBA00041631"/>
    </source>
</evidence>
<dbReference type="Gene3D" id="3.30.429.10">
    <property type="entry name" value="Macrophage Migration Inhibitory Factor"/>
    <property type="match status" value="1"/>
</dbReference>
<dbReference type="EC" id="5.3.2.1" evidence="9"/>
<comment type="caution">
    <text evidence="13">The sequence shown here is derived from an EMBL/GenBank/DDBJ whole genome shotgun (WGS) entry which is preliminary data.</text>
</comment>
<evidence type="ECO:0000256" key="2">
    <source>
        <dbReference type="ARBA" id="ARBA00005851"/>
    </source>
</evidence>
<dbReference type="InterPro" id="IPR014347">
    <property type="entry name" value="Tautomerase/MIF_sf"/>
</dbReference>
<dbReference type="InterPro" id="IPR001398">
    <property type="entry name" value="Macrophage_inhib_fac"/>
</dbReference>
<keyword evidence="5" id="KW-0413">Isomerase</keyword>
<evidence type="ECO:0000256" key="6">
    <source>
        <dbReference type="ARBA" id="ARBA00036735"/>
    </source>
</evidence>
<evidence type="ECO:0000256" key="8">
    <source>
        <dbReference type="ARBA" id="ARBA00038932"/>
    </source>
</evidence>
<proteinExistence type="inferred from homology"/>
<evidence type="ECO:0000313" key="13">
    <source>
        <dbReference type="EMBL" id="KAK9903932.1"/>
    </source>
</evidence>
<evidence type="ECO:0000256" key="9">
    <source>
        <dbReference type="ARBA" id="ARBA00039086"/>
    </source>
</evidence>
<comment type="subcellular location">
    <subcellularLocation>
        <location evidence="1">Secreted</location>
    </subcellularLocation>
</comment>
<evidence type="ECO:0000256" key="3">
    <source>
        <dbReference type="ARBA" id="ARBA00022514"/>
    </source>
</evidence>
<reference evidence="13 14" key="1">
    <citation type="journal article" date="2024" name="Nat. Commun.">
        <title>Phylogenomics reveals the evolutionary origins of lichenization in chlorophyte algae.</title>
        <authorList>
            <person name="Puginier C."/>
            <person name="Libourel C."/>
            <person name="Otte J."/>
            <person name="Skaloud P."/>
            <person name="Haon M."/>
            <person name="Grisel S."/>
            <person name="Petersen M."/>
            <person name="Berrin J.G."/>
            <person name="Delaux P.M."/>
            <person name="Dal Grande F."/>
            <person name="Keller J."/>
        </authorList>
    </citation>
    <scope>NUCLEOTIDE SEQUENCE [LARGE SCALE GENOMIC DNA]</scope>
    <source>
        <strain evidence="13 14">SAG 216-7</strain>
    </source>
</reference>
<dbReference type="EC" id="5.3.3.12" evidence="8"/>
<dbReference type="PANTHER" id="PTHR11954">
    <property type="entry name" value="D-DOPACHROME DECARBOXYLASE"/>
    <property type="match status" value="1"/>
</dbReference>
<keyword evidence="3" id="KW-0202">Cytokine</keyword>
<evidence type="ECO:0000256" key="12">
    <source>
        <dbReference type="ARBA" id="ARBA00042730"/>
    </source>
</evidence>
<evidence type="ECO:0000256" key="1">
    <source>
        <dbReference type="ARBA" id="ARBA00004613"/>
    </source>
</evidence>
<comment type="catalytic activity">
    <reaction evidence="7">
        <text>L-dopachrome = 5,6-dihydroxyindole-2-carboxylate</text>
        <dbReference type="Rhea" id="RHEA:13041"/>
        <dbReference type="ChEBI" id="CHEBI:16875"/>
        <dbReference type="ChEBI" id="CHEBI:57509"/>
        <dbReference type="EC" id="5.3.3.12"/>
    </reaction>
</comment>
<evidence type="ECO:0000256" key="4">
    <source>
        <dbReference type="ARBA" id="ARBA00022525"/>
    </source>
</evidence>
<evidence type="ECO:0000256" key="5">
    <source>
        <dbReference type="ARBA" id="ARBA00023235"/>
    </source>
</evidence>
<sequence length="76" mass="8337">MPILNITTNVPDDVITNSDTLKLLSKAVTDGVGKPEQISKLVADILETKLGIPSDRFYLTFHDMARSDVGWKGSTF</sequence>